<evidence type="ECO:0000256" key="5">
    <source>
        <dbReference type="ARBA" id="ARBA00022980"/>
    </source>
</evidence>
<feature type="compositionally biased region" description="Basic residues" evidence="7">
    <location>
        <begin position="70"/>
        <end position="80"/>
    </location>
</feature>
<dbReference type="Pfam" id="PF01649">
    <property type="entry name" value="Ribosomal_S20p"/>
    <property type="match status" value="1"/>
</dbReference>
<keyword evidence="4" id="KW-0694">RNA-binding</keyword>
<sequence length="88" mass="9796">MANIKSQIKRNRTNELARERNKAVRSEVKTRVKHAELAIAEGAENAEELTKVAVRAIDKATSKGVFHKNAAARRKSRLTRTRAESVAS</sequence>
<keyword evidence="3" id="KW-0699">rRNA-binding</keyword>
<organism evidence="8">
    <name type="scientific">freshwater metagenome</name>
    <dbReference type="NCBI Taxonomy" id="449393"/>
    <lineage>
        <taxon>unclassified sequences</taxon>
        <taxon>metagenomes</taxon>
        <taxon>ecological metagenomes</taxon>
    </lineage>
</organism>
<evidence type="ECO:0000313" key="8">
    <source>
        <dbReference type="EMBL" id="CAB4712019.1"/>
    </source>
</evidence>
<dbReference type="PANTHER" id="PTHR33398">
    <property type="entry name" value="30S RIBOSOMAL PROTEIN S20"/>
    <property type="match status" value="1"/>
</dbReference>
<dbReference type="AlphaFoldDB" id="A0A6J6QME8"/>
<evidence type="ECO:0000256" key="7">
    <source>
        <dbReference type="SAM" id="MobiDB-lite"/>
    </source>
</evidence>
<dbReference type="GO" id="GO:0005829">
    <property type="term" value="C:cytosol"/>
    <property type="evidence" value="ECO:0007669"/>
    <property type="project" value="TreeGrafter"/>
</dbReference>
<comment type="similarity">
    <text evidence="2">Belongs to the bacterial ribosomal protein bS20 family.</text>
</comment>
<dbReference type="EMBL" id="CAFBQW010000319">
    <property type="protein sequence ID" value="CAB5069319.1"/>
    <property type="molecule type" value="Genomic_DNA"/>
</dbReference>
<evidence type="ECO:0000313" key="9">
    <source>
        <dbReference type="EMBL" id="CAB5069319.1"/>
    </source>
</evidence>
<protein>
    <submittedName>
        <fullName evidence="8">Unannotated protein</fullName>
    </submittedName>
</protein>
<dbReference type="GO" id="GO:0006412">
    <property type="term" value="P:translation"/>
    <property type="evidence" value="ECO:0007669"/>
    <property type="project" value="InterPro"/>
</dbReference>
<dbReference type="Gene3D" id="1.20.58.110">
    <property type="entry name" value="Ribosomal protein S20"/>
    <property type="match status" value="1"/>
</dbReference>
<dbReference type="GO" id="GO:0015935">
    <property type="term" value="C:small ribosomal subunit"/>
    <property type="evidence" value="ECO:0007669"/>
    <property type="project" value="TreeGrafter"/>
</dbReference>
<comment type="function">
    <text evidence="1">Binds directly to 16S ribosomal RNA.</text>
</comment>
<feature type="compositionally biased region" description="Basic and acidic residues" evidence="7">
    <location>
        <begin position="12"/>
        <end position="23"/>
    </location>
</feature>
<dbReference type="NCBIfam" id="TIGR00029">
    <property type="entry name" value="S20"/>
    <property type="match status" value="1"/>
</dbReference>
<dbReference type="InterPro" id="IPR036510">
    <property type="entry name" value="Ribosomal_bS20_sf"/>
</dbReference>
<evidence type="ECO:0000256" key="3">
    <source>
        <dbReference type="ARBA" id="ARBA00022730"/>
    </source>
</evidence>
<evidence type="ECO:0000256" key="1">
    <source>
        <dbReference type="ARBA" id="ARBA00003134"/>
    </source>
</evidence>
<dbReference type="GO" id="GO:0003735">
    <property type="term" value="F:structural constituent of ribosome"/>
    <property type="evidence" value="ECO:0007669"/>
    <property type="project" value="InterPro"/>
</dbReference>
<evidence type="ECO:0000256" key="4">
    <source>
        <dbReference type="ARBA" id="ARBA00022884"/>
    </source>
</evidence>
<dbReference type="SUPFAM" id="SSF46992">
    <property type="entry name" value="Ribosomal protein S20"/>
    <property type="match status" value="1"/>
</dbReference>
<name>A0A6J6QME8_9ZZZZ</name>
<dbReference type="GO" id="GO:0070181">
    <property type="term" value="F:small ribosomal subunit rRNA binding"/>
    <property type="evidence" value="ECO:0007669"/>
    <property type="project" value="TreeGrafter"/>
</dbReference>
<dbReference type="EMBL" id="CAEZXS010000220">
    <property type="protein sequence ID" value="CAB4712019.1"/>
    <property type="molecule type" value="Genomic_DNA"/>
</dbReference>
<proteinExistence type="inferred from homology"/>
<dbReference type="InterPro" id="IPR002583">
    <property type="entry name" value="Ribosomal_bS20"/>
</dbReference>
<accession>A0A6J6QME8</accession>
<evidence type="ECO:0000256" key="6">
    <source>
        <dbReference type="ARBA" id="ARBA00023274"/>
    </source>
</evidence>
<feature type="region of interest" description="Disordered" evidence="7">
    <location>
        <begin position="68"/>
        <end position="88"/>
    </location>
</feature>
<dbReference type="FunFam" id="1.20.58.110:FF:000001">
    <property type="entry name" value="30S ribosomal protein S20"/>
    <property type="match status" value="1"/>
</dbReference>
<feature type="region of interest" description="Disordered" evidence="7">
    <location>
        <begin position="1"/>
        <end position="23"/>
    </location>
</feature>
<keyword evidence="6" id="KW-0687">Ribonucleoprotein</keyword>
<dbReference type="HAMAP" id="MF_00500">
    <property type="entry name" value="Ribosomal_bS20"/>
    <property type="match status" value="1"/>
</dbReference>
<keyword evidence="5" id="KW-0689">Ribosomal protein</keyword>
<dbReference type="PANTHER" id="PTHR33398:SF1">
    <property type="entry name" value="SMALL RIBOSOMAL SUBUNIT PROTEIN BS20C"/>
    <property type="match status" value="1"/>
</dbReference>
<reference evidence="8" key="1">
    <citation type="submission" date="2020-05" db="EMBL/GenBank/DDBJ databases">
        <authorList>
            <person name="Chiriac C."/>
            <person name="Salcher M."/>
            <person name="Ghai R."/>
            <person name="Kavagutti S V."/>
        </authorList>
    </citation>
    <scope>NUCLEOTIDE SEQUENCE</scope>
</reference>
<evidence type="ECO:0000256" key="2">
    <source>
        <dbReference type="ARBA" id="ARBA00007634"/>
    </source>
</evidence>
<gene>
    <name evidence="8" type="ORF">UFOPK2582_01475</name>
    <name evidence="9" type="ORF">UFOPK4354_01976</name>
</gene>